<dbReference type="AlphaFoldDB" id="A0A370BRD0"/>
<dbReference type="Proteomes" id="UP000253845">
    <property type="component" value="Unassembled WGS sequence"/>
</dbReference>
<feature type="region of interest" description="Disordered" evidence="1">
    <location>
        <begin position="1"/>
        <end position="23"/>
    </location>
</feature>
<dbReference type="EMBL" id="KZ851936">
    <property type="protein sequence ID" value="RDH16780.1"/>
    <property type="molecule type" value="Genomic_DNA"/>
</dbReference>
<feature type="compositionally biased region" description="Polar residues" evidence="1">
    <location>
        <begin position="186"/>
        <end position="202"/>
    </location>
</feature>
<evidence type="ECO:0000313" key="2">
    <source>
        <dbReference type="EMBL" id="RDH16780.1"/>
    </source>
</evidence>
<protein>
    <submittedName>
        <fullName evidence="2">Uncharacterized protein</fullName>
    </submittedName>
</protein>
<reference evidence="2 3" key="1">
    <citation type="submission" date="2018-07" db="EMBL/GenBank/DDBJ databases">
        <title>Section-level genome sequencing of Aspergillus section Nigri to investigate inter- and intra-species variation.</title>
        <authorList>
            <consortium name="DOE Joint Genome Institute"/>
            <person name="Vesth T.C."/>
            <person name="Nybo J.L."/>
            <person name="Theobald S."/>
            <person name="Frisvad J.C."/>
            <person name="Larsen T.O."/>
            <person name="Nielsen K.F."/>
            <person name="Hoof J.B."/>
            <person name="Brandl J."/>
            <person name="Salamov A."/>
            <person name="Riley R."/>
            <person name="Gladden J.M."/>
            <person name="Phatale P."/>
            <person name="Nielsen M.T."/>
            <person name="Lyhne E.K."/>
            <person name="Kogle M.E."/>
            <person name="Strasser K."/>
            <person name="McDonnell E."/>
            <person name="Barry K."/>
            <person name="Clum A."/>
            <person name="Chen C."/>
            <person name="Nolan M."/>
            <person name="Sandor L."/>
            <person name="Kuo A."/>
            <person name="Lipzen A."/>
            <person name="Hainaut M."/>
            <person name="Drula E."/>
            <person name="Tsang A."/>
            <person name="Magnuson J.K."/>
            <person name="Henrissat B."/>
            <person name="Wiebenga A."/>
            <person name="Simmons B.A."/>
            <person name="Makela M.R."/>
            <person name="De vries R.P."/>
            <person name="Grigoriev I.V."/>
            <person name="Mortensen U.H."/>
            <person name="Baker S.E."/>
            <person name="Andersen M.R."/>
        </authorList>
    </citation>
    <scope>NUCLEOTIDE SEQUENCE [LARGE SCALE GENOMIC DNA]</scope>
    <source>
        <strain evidence="2 3">ATCC 13496</strain>
    </source>
</reference>
<gene>
    <name evidence="2" type="ORF">M747DRAFT_244341</name>
</gene>
<proteinExistence type="predicted"/>
<feature type="region of interest" description="Disordered" evidence="1">
    <location>
        <begin position="186"/>
        <end position="207"/>
    </location>
</feature>
<feature type="region of interest" description="Disordered" evidence="1">
    <location>
        <begin position="128"/>
        <end position="161"/>
    </location>
</feature>
<evidence type="ECO:0000256" key="1">
    <source>
        <dbReference type="SAM" id="MobiDB-lite"/>
    </source>
</evidence>
<sequence>METLVMRGGEGGRKKDCRKDQSVSRECEGERRDGRDLYRSLISPGWHLPCTTVHYSSSAMPGTWSAEPMSALSGMTLITMPVGARRKRSSPLAGVIVPARQTRSWGPQSEAGTPILSSSNHGATLTGVLSTKHRKSSIIGHSGDRTSRGKRSERQTPHGRGAARGVCFEAVSLDFATGSGVDQMQKHAQSPAQANPIGTTAVSRGRRTREGGQLVSACILPPFSGRAQLECQLTTSLYAWLSFSNVMVHVVAARCPPSWFWRRYRLGPCSPVSSLLATKLIRSRPTSVGLKPGSYSVSLCRLASHPGLPMQPDATPTVDPRNDIASRGRIMIRLDKVHADLRFG</sequence>
<organism evidence="2 3">
    <name type="scientific">Aspergillus niger ATCC 13496</name>
    <dbReference type="NCBI Taxonomy" id="1353008"/>
    <lineage>
        <taxon>Eukaryota</taxon>
        <taxon>Fungi</taxon>
        <taxon>Dikarya</taxon>
        <taxon>Ascomycota</taxon>
        <taxon>Pezizomycotina</taxon>
        <taxon>Eurotiomycetes</taxon>
        <taxon>Eurotiomycetidae</taxon>
        <taxon>Eurotiales</taxon>
        <taxon>Aspergillaceae</taxon>
        <taxon>Aspergillus</taxon>
        <taxon>Aspergillus subgen. Circumdati</taxon>
    </lineage>
</organism>
<feature type="compositionally biased region" description="Basic and acidic residues" evidence="1">
    <location>
        <begin position="142"/>
        <end position="156"/>
    </location>
</feature>
<evidence type="ECO:0000313" key="3">
    <source>
        <dbReference type="Proteomes" id="UP000253845"/>
    </source>
</evidence>
<dbReference type="VEuPathDB" id="FungiDB:M747DRAFT_244341"/>
<accession>A0A370BRD0</accession>
<name>A0A370BRD0_ASPNG</name>
<feature type="compositionally biased region" description="Basic and acidic residues" evidence="1">
    <location>
        <begin position="10"/>
        <end position="23"/>
    </location>
</feature>